<dbReference type="Pfam" id="PF23759">
    <property type="entry name" value="GBD_T9SS_assoc"/>
    <property type="match status" value="4"/>
</dbReference>
<protein>
    <submittedName>
        <fullName evidence="4">T9SS type A sorting domain-containing protein</fullName>
    </submittedName>
</protein>
<evidence type="ECO:0000259" key="3">
    <source>
        <dbReference type="PROSITE" id="PS50853"/>
    </source>
</evidence>
<evidence type="ECO:0000313" key="4">
    <source>
        <dbReference type="EMBL" id="MCW3161186.1"/>
    </source>
</evidence>
<dbReference type="CDD" id="cd00063">
    <property type="entry name" value="FN3"/>
    <property type="match status" value="1"/>
</dbReference>
<proteinExistence type="predicted"/>
<dbReference type="PROSITE" id="PS50853">
    <property type="entry name" value="FN3"/>
    <property type="match status" value="2"/>
</dbReference>
<name>A0ABT3HN15_9FLAO</name>
<dbReference type="EMBL" id="JAPDHV010000003">
    <property type="protein sequence ID" value="MCW3161186.1"/>
    <property type="molecule type" value="Genomic_DNA"/>
</dbReference>
<dbReference type="InterPro" id="IPR056600">
    <property type="entry name" value="GBD_T9SS_assoc"/>
</dbReference>
<organism evidence="4 5">
    <name type="scientific">Chryseobacterium oryctis</name>
    <dbReference type="NCBI Taxonomy" id="2952618"/>
    <lineage>
        <taxon>Bacteria</taxon>
        <taxon>Pseudomonadati</taxon>
        <taxon>Bacteroidota</taxon>
        <taxon>Flavobacteriia</taxon>
        <taxon>Flavobacteriales</taxon>
        <taxon>Weeksellaceae</taxon>
        <taxon>Chryseobacterium group</taxon>
        <taxon>Chryseobacterium</taxon>
    </lineage>
</organism>
<sequence length="965" mass="99162">MKKLHLLFLLLMSILACQLYWGQSYTVPVCNGTIGTNSYGVPNSNATVNSKGRGAFIIPASQLTAIANSSITATYLKRYTASGTLNADANFKIYLMNTTATDFGSGALDWATAIAGATLVYDANPQAAVGNSAGFKQFVHSVNFPYTAGSNLAVFTEYTQTTAQTSTINWEYEYSSPCISTGNSNTTKYVTTTSAFGATLTSSDYRRPHIAFDVPPTLVPTCTTLTFPAAGATNTPYSPVLTWNAVGGTAAASSYKLRVGTTPGGTDVLANINVGNVTSYALSNLTASTTYYVTVTPINSLGEATGCTETSFTVAGPPANDDCANAISLTVNSDLNCGVTTAGNTLGATNSGITMVSPCSTTAVGDDDVWYSFVATATSHQVSLNNVVSTGPTSATDAYFQVLSGACGSQASVLCSDPNSALVTGLTAGQTYYIRVFTFGESTTAGRNISFDICVGTPPPPPSNDDCVNTIPLTVSSGSLCVNSVSGTTLSATDSGVAISPCTGTADDDVWYSFVATSATHTVALTNVVSVGTTSSTSLYLQVLSGSCGALTSVICDTTYATPTQLTGLTVGNTYYVRVYNSNSGTGYANTFNICVTTPVAPPNDECAAAIPLTVSSTTTCASSTAGTTASATNSGLAVSPCTGTADDDVWYSFVASASTHTITLSNLVSTGTTSSTSLYTQVFSGVCGGLTSIVCGTANTTTVTGLTSGQTYYIRVYNSNGAGYSNSFNICVTTPPPPPANDVCSGAVTLTVGNNFNTNAIITSNDGATTDGTTTCQTSRGDNVWYSVVVPASGTITIETQGVAGSGFVDTVLSVYSGTCGSLTNVACDDDSGVDNFSLLSLTGQTPGATLYISVWRYTGTVGGGSTTGQFKLSAYDASILATNEVSAAKDNIKVYPNPFADDLNISDVTNVKSVSIIDISGRLLKTIDKPSSVLRLGDLKSGMYLISLQMKDGSRQVIKAIKK</sequence>
<feature type="signal peptide" evidence="2">
    <location>
        <begin position="1"/>
        <end position="22"/>
    </location>
</feature>
<dbReference type="SMART" id="SM00060">
    <property type="entry name" value="FN3"/>
    <property type="match status" value="3"/>
</dbReference>
<feature type="domain" description="Fibronectin type-III" evidence="3">
    <location>
        <begin position="646"/>
        <end position="739"/>
    </location>
</feature>
<evidence type="ECO:0000313" key="5">
    <source>
        <dbReference type="Proteomes" id="UP001163719"/>
    </source>
</evidence>
<feature type="domain" description="Fibronectin type-III" evidence="3">
    <location>
        <begin position="224"/>
        <end position="318"/>
    </location>
</feature>
<dbReference type="InterPro" id="IPR026444">
    <property type="entry name" value="Secre_tail"/>
</dbReference>
<accession>A0ABT3HN15</accession>
<keyword evidence="5" id="KW-1185">Reference proteome</keyword>
<gene>
    <name evidence="4" type="ORF">OH806_07885</name>
</gene>
<dbReference type="InterPro" id="IPR036116">
    <property type="entry name" value="FN3_sf"/>
</dbReference>
<evidence type="ECO:0000256" key="1">
    <source>
        <dbReference type="ARBA" id="ARBA00022729"/>
    </source>
</evidence>
<dbReference type="PROSITE" id="PS51257">
    <property type="entry name" value="PROKAR_LIPOPROTEIN"/>
    <property type="match status" value="1"/>
</dbReference>
<dbReference type="Proteomes" id="UP001163719">
    <property type="component" value="Unassembled WGS sequence"/>
</dbReference>
<dbReference type="RefSeq" id="WP_264743136.1">
    <property type="nucleotide sequence ID" value="NZ_JAPDHV010000003.1"/>
</dbReference>
<feature type="chain" id="PRO_5046232270" evidence="2">
    <location>
        <begin position="23"/>
        <end position="965"/>
    </location>
</feature>
<dbReference type="Gene3D" id="2.60.40.10">
    <property type="entry name" value="Immunoglobulins"/>
    <property type="match status" value="1"/>
</dbReference>
<evidence type="ECO:0000256" key="2">
    <source>
        <dbReference type="SAM" id="SignalP"/>
    </source>
</evidence>
<dbReference type="InterPro" id="IPR013783">
    <property type="entry name" value="Ig-like_fold"/>
</dbReference>
<dbReference type="InterPro" id="IPR003961">
    <property type="entry name" value="FN3_dom"/>
</dbReference>
<keyword evidence="1 2" id="KW-0732">Signal</keyword>
<reference evidence="4" key="1">
    <citation type="submission" date="2022-10" db="EMBL/GenBank/DDBJ databases">
        <title>Chryseobacterium babae sp. nov. isolated from the gut of the beetle Oryctes rhinoceros, and Chryseobacterium kimseyorum sp. nov., isolated from a stick insect rearing cage.</title>
        <authorList>
            <person name="Shelomi M."/>
            <person name="Han C.-J."/>
            <person name="Chen W.-M."/>
            <person name="Chen H.-K."/>
            <person name="Liaw S.-J."/>
            <person name="Muhle E."/>
            <person name="Clermont D."/>
        </authorList>
    </citation>
    <scope>NUCLEOTIDE SEQUENCE</scope>
    <source>
        <strain evidence="4">WLa1L2M3</strain>
    </source>
</reference>
<comment type="caution">
    <text evidence="4">The sequence shown here is derived from an EMBL/GenBank/DDBJ whole genome shotgun (WGS) entry which is preliminary data.</text>
</comment>
<dbReference type="Gene3D" id="2.60.120.380">
    <property type="match status" value="2"/>
</dbReference>
<dbReference type="Pfam" id="PF18962">
    <property type="entry name" value="Por_Secre_tail"/>
    <property type="match status" value="1"/>
</dbReference>
<dbReference type="SUPFAM" id="SSF49265">
    <property type="entry name" value="Fibronectin type III"/>
    <property type="match status" value="2"/>
</dbReference>
<dbReference type="NCBIfam" id="TIGR04183">
    <property type="entry name" value="Por_Secre_tail"/>
    <property type="match status" value="1"/>
</dbReference>